<accession>A0A813VV51</accession>
<feature type="transmembrane region" description="Helical" evidence="6">
    <location>
        <begin position="112"/>
        <end position="132"/>
    </location>
</feature>
<dbReference type="EMBL" id="CAJNOC010001250">
    <property type="protein sequence ID" value="CAF0848575.1"/>
    <property type="molecule type" value="Genomic_DNA"/>
</dbReference>
<feature type="transmembrane region" description="Helical" evidence="6">
    <location>
        <begin position="464"/>
        <end position="488"/>
    </location>
</feature>
<feature type="transmembrane region" description="Helical" evidence="6">
    <location>
        <begin position="248"/>
        <end position="269"/>
    </location>
</feature>
<feature type="transmembrane region" description="Helical" evidence="6">
    <location>
        <begin position="144"/>
        <end position="165"/>
    </location>
</feature>
<evidence type="ECO:0000256" key="1">
    <source>
        <dbReference type="ARBA" id="ARBA00004141"/>
    </source>
</evidence>
<evidence type="ECO:0000256" key="6">
    <source>
        <dbReference type="SAM" id="Phobius"/>
    </source>
</evidence>
<keyword evidence="3 6" id="KW-0812">Transmembrane</keyword>
<feature type="transmembrane region" description="Helical" evidence="6">
    <location>
        <begin position="276"/>
        <end position="297"/>
    </location>
</feature>
<keyword evidence="8" id="KW-1185">Reference proteome</keyword>
<dbReference type="Proteomes" id="UP000663879">
    <property type="component" value="Unassembled WGS sequence"/>
</dbReference>
<evidence type="ECO:0000256" key="4">
    <source>
        <dbReference type="ARBA" id="ARBA00022989"/>
    </source>
</evidence>
<evidence type="ECO:0000256" key="5">
    <source>
        <dbReference type="ARBA" id="ARBA00023136"/>
    </source>
</evidence>
<feature type="transmembrane region" description="Helical" evidence="6">
    <location>
        <begin position="422"/>
        <end position="444"/>
    </location>
</feature>
<keyword evidence="4 6" id="KW-1133">Transmembrane helix</keyword>
<comment type="subcellular location">
    <subcellularLocation>
        <location evidence="1">Membrane</location>
        <topology evidence="1">Multi-pass membrane protein</topology>
    </subcellularLocation>
</comment>
<dbReference type="Pfam" id="PF03348">
    <property type="entry name" value="Serinc"/>
    <property type="match status" value="1"/>
</dbReference>
<dbReference type="OrthoDB" id="5963193at2759"/>
<feature type="transmembrane region" description="Helical" evidence="6">
    <location>
        <begin position="171"/>
        <end position="198"/>
    </location>
</feature>
<dbReference type="PANTHER" id="PTHR10383:SF9">
    <property type="entry name" value="SERINE INCORPORATOR, ISOFORM F"/>
    <property type="match status" value="1"/>
</dbReference>
<dbReference type="PANTHER" id="PTHR10383">
    <property type="entry name" value="SERINE INCORPORATOR"/>
    <property type="match status" value="1"/>
</dbReference>
<evidence type="ECO:0008006" key="9">
    <source>
        <dbReference type="Google" id="ProtNLM"/>
    </source>
</evidence>
<comment type="caution">
    <text evidence="7">The sequence shown here is derived from an EMBL/GenBank/DDBJ whole genome shotgun (WGS) entry which is preliminary data.</text>
</comment>
<evidence type="ECO:0000313" key="7">
    <source>
        <dbReference type="EMBL" id="CAF0848575.1"/>
    </source>
</evidence>
<gene>
    <name evidence="7" type="ORF">OXX778_LOCUS8827</name>
</gene>
<comment type="similarity">
    <text evidence="2">Belongs to the TDE1 family.</text>
</comment>
<protein>
    <recommendedName>
        <fullName evidence="9">Serine incorporator 5</fullName>
    </recommendedName>
</protein>
<name>A0A813VV51_9BILA</name>
<reference evidence="7" key="1">
    <citation type="submission" date="2021-02" db="EMBL/GenBank/DDBJ databases">
        <authorList>
            <person name="Nowell W R."/>
        </authorList>
    </citation>
    <scope>NUCLEOTIDE SEQUENCE</scope>
    <source>
        <strain evidence="7">Ploen Becks lab</strain>
    </source>
</reference>
<feature type="transmembrane region" description="Helical" evidence="6">
    <location>
        <begin position="210"/>
        <end position="236"/>
    </location>
</feature>
<evidence type="ECO:0000256" key="2">
    <source>
        <dbReference type="ARBA" id="ARBA00006665"/>
    </source>
</evidence>
<dbReference type="InterPro" id="IPR005016">
    <property type="entry name" value="TDE1/TMS"/>
</dbReference>
<feature type="transmembrane region" description="Helical" evidence="6">
    <location>
        <begin position="35"/>
        <end position="57"/>
    </location>
</feature>
<organism evidence="7 8">
    <name type="scientific">Brachionus calyciflorus</name>
    <dbReference type="NCBI Taxonomy" id="104777"/>
    <lineage>
        <taxon>Eukaryota</taxon>
        <taxon>Metazoa</taxon>
        <taxon>Spiralia</taxon>
        <taxon>Gnathifera</taxon>
        <taxon>Rotifera</taxon>
        <taxon>Eurotatoria</taxon>
        <taxon>Monogononta</taxon>
        <taxon>Pseudotrocha</taxon>
        <taxon>Ploima</taxon>
        <taxon>Brachionidae</taxon>
        <taxon>Brachionus</taxon>
    </lineage>
</organism>
<evidence type="ECO:0000256" key="3">
    <source>
        <dbReference type="ARBA" id="ARBA00022692"/>
    </source>
</evidence>
<evidence type="ECO:0000313" key="8">
    <source>
        <dbReference type="Proteomes" id="UP000663879"/>
    </source>
</evidence>
<keyword evidence="5 6" id="KW-0472">Membrane</keyword>
<feature type="transmembrane region" description="Helical" evidence="6">
    <location>
        <begin position="333"/>
        <end position="351"/>
    </location>
</feature>
<dbReference type="GO" id="GO:0016020">
    <property type="term" value="C:membrane"/>
    <property type="evidence" value="ECO:0007669"/>
    <property type="project" value="UniProtKB-SubCell"/>
</dbReference>
<dbReference type="AlphaFoldDB" id="A0A813VV51"/>
<proteinExistence type="inferred from homology"/>
<sequence length="505" mass="57784">MTWLKNQIKYLICGSAFRCCCSILPDINESTSTRLMYALFLFIGTIICVVMMSPYLLADILYPSPPTLNQSEYIRTNRSLIRQKLSSMICEDEDLGGPNCPVYSGPIAVYRFSLAMILFFFFFMLITMGVSTSKSFRARLHNGFWLWKFLLAFCLVSFTFKLPFFGIMKTVWMYIGMVAGTLYIIINLLLLIELSYSWTEKIMNKTRCKFVWYISLIILIIVFVALSILMTIYLFTNFVPNTKCKLNNLLISFVSSSCFMFFIFAIFVAAKTKKTYIYLLPTAFVSCYVLLLTWSALTSIPSEFTILDYKNESITHYNWCSSDMDIVILDRKFIAYLTVLVSILITIYTSLKTSSESKTLGIELNKPQIDLSIKKNQKNKSSSCCCCCFGCLTTKKEKPKKSSFKTHYGGQRVIKNEQNGVTYSYSFFHFIFLLASFHNMMNLTNWNRPELASIDNYGKGLPTVYVKAGTAIVCIIIFGCTLLVSCFCPKNSKSNKRSLNVSFEI</sequence>